<feature type="signal peptide" evidence="1">
    <location>
        <begin position="1"/>
        <end position="20"/>
    </location>
</feature>
<sequence length="166" mass="18123">MQFTATFIVLACALLQVANGVPTPNVDEQVLERKGEPFSSSAFGAPSDYTLTVLGMKMPQADGHFVHIEVGSYDVSEGTEVEKRYTYGGYLVLKTDGRTHEGDMDLDKRWAASYDVEGKSESELNDDGDLNNEPALEKRACDWYHLTNEEESDGIAALNAPCPPAA</sequence>
<proteinExistence type="predicted"/>
<accession>S8DWQ9</accession>
<reference evidence="2 3" key="1">
    <citation type="journal article" date="2012" name="Science">
        <title>The Paleozoic origin of enzymatic lignin decomposition reconstructed from 31 fungal genomes.</title>
        <authorList>
            <person name="Floudas D."/>
            <person name="Binder M."/>
            <person name="Riley R."/>
            <person name="Barry K."/>
            <person name="Blanchette R.A."/>
            <person name="Henrissat B."/>
            <person name="Martinez A.T."/>
            <person name="Otillar R."/>
            <person name="Spatafora J.W."/>
            <person name="Yadav J.S."/>
            <person name="Aerts A."/>
            <person name="Benoit I."/>
            <person name="Boyd A."/>
            <person name="Carlson A."/>
            <person name="Copeland A."/>
            <person name="Coutinho P.M."/>
            <person name="de Vries R.P."/>
            <person name="Ferreira P."/>
            <person name="Findley K."/>
            <person name="Foster B."/>
            <person name="Gaskell J."/>
            <person name="Glotzer D."/>
            <person name="Gorecki P."/>
            <person name="Heitman J."/>
            <person name="Hesse C."/>
            <person name="Hori C."/>
            <person name="Igarashi K."/>
            <person name="Jurgens J.A."/>
            <person name="Kallen N."/>
            <person name="Kersten P."/>
            <person name="Kohler A."/>
            <person name="Kuees U."/>
            <person name="Kumar T.K.A."/>
            <person name="Kuo A."/>
            <person name="LaButti K."/>
            <person name="Larrondo L.F."/>
            <person name="Lindquist E."/>
            <person name="Ling A."/>
            <person name="Lombard V."/>
            <person name="Lucas S."/>
            <person name="Lundell T."/>
            <person name="Martin R."/>
            <person name="McLaughlin D.J."/>
            <person name="Morgenstern I."/>
            <person name="Morin E."/>
            <person name="Murat C."/>
            <person name="Nagy L.G."/>
            <person name="Nolan M."/>
            <person name="Ohm R.A."/>
            <person name="Patyshakuliyeva A."/>
            <person name="Rokas A."/>
            <person name="Ruiz-Duenas F.J."/>
            <person name="Sabat G."/>
            <person name="Salamov A."/>
            <person name="Samejima M."/>
            <person name="Schmutz J."/>
            <person name="Slot J.C."/>
            <person name="St John F."/>
            <person name="Stenlid J."/>
            <person name="Sun H."/>
            <person name="Sun S."/>
            <person name="Syed K."/>
            <person name="Tsang A."/>
            <person name="Wiebenga A."/>
            <person name="Young D."/>
            <person name="Pisabarro A."/>
            <person name="Eastwood D.C."/>
            <person name="Martin F."/>
            <person name="Cullen D."/>
            <person name="Grigoriev I.V."/>
            <person name="Hibbett D.S."/>
        </authorList>
    </citation>
    <scope>NUCLEOTIDE SEQUENCE</scope>
    <source>
        <strain evidence="3">FP-58527</strain>
    </source>
</reference>
<evidence type="ECO:0000313" key="2">
    <source>
        <dbReference type="EMBL" id="EPS95613.1"/>
    </source>
</evidence>
<evidence type="ECO:0000313" key="3">
    <source>
        <dbReference type="Proteomes" id="UP000015241"/>
    </source>
</evidence>
<dbReference type="OrthoDB" id="10628968at2759"/>
<name>S8DWQ9_FOMSC</name>
<dbReference type="HOGENOM" id="CLU_1602756_0_0_1"/>
<evidence type="ECO:0000256" key="1">
    <source>
        <dbReference type="SAM" id="SignalP"/>
    </source>
</evidence>
<keyword evidence="1" id="KW-0732">Signal</keyword>
<gene>
    <name evidence="2" type="ORF">FOMPIDRAFT_1019367</name>
</gene>
<dbReference type="Proteomes" id="UP000015241">
    <property type="component" value="Unassembled WGS sequence"/>
</dbReference>
<organism evidence="2 3">
    <name type="scientific">Fomitopsis schrenkii</name>
    <name type="common">Brown rot fungus</name>
    <dbReference type="NCBI Taxonomy" id="2126942"/>
    <lineage>
        <taxon>Eukaryota</taxon>
        <taxon>Fungi</taxon>
        <taxon>Dikarya</taxon>
        <taxon>Basidiomycota</taxon>
        <taxon>Agaricomycotina</taxon>
        <taxon>Agaricomycetes</taxon>
        <taxon>Polyporales</taxon>
        <taxon>Fomitopsis</taxon>
    </lineage>
</organism>
<dbReference type="AlphaFoldDB" id="S8DWQ9"/>
<protein>
    <submittedName>
        <fullName evidence="2">Uncharacterized protein</fullName>
    </submittedName>
</protein>
<feature type="chain" id="PRO_5004562663" evidence="1">
    <location>
        <begin position="21"/>
        <end position="166"/>
    </location>
</feature>
<dbReference type="EMBL" id="KE504204">
    <property type="protein sequence ID" value="EPS95613.1"/>
    <property type="molecule type" value="Genomic_DNA"/>
</dbReference>
<keyword evidence="3" id="KW-1185">Reference proteome</keyword>
<dbReference type="InParanoid" id="S8DWQ9"/>